<dbReference type="GO" id="GO:0031490">
    <property type="term" value="F:chromatin DNA binding"/>
    <property type="evidence" value="ECO:0007669"/>
    <property type="project" value="TreeGrafter"/>
</dbReference>
<dbReference type="GO" id="GO:0006998">
    <property type="term" value="P:nuclear envelope organization"/>
    <property type="evidence" value="ECO:0007669"/>
    <property type="project" value="TreeGrafter"/>
</dbReference>
<evidence type="ECO:0000259" key="2">
    <source>
        <dbReference type="PROSITE" id="PS50954"/>
    </source>
</evidence>
<dbReference type="InterPro" id="IPR003887">
    <property type="entry name" value="LEM_dom"/>
</dbReference>
<name>A0A182SAE8_9DIPT</name>
<dbReference type="GO" id="GO:0030514">
    <property type="term" value="P:negative regulation of BMP signaling pathway"/>
    <property type="evidence" value="ECO:0007669"/>
    <property type="project" value="TreeGrafter"/>
</dbReference>
<feature type="compositionally biased region" description="Polar residues" evidence="1">
    <location>
        <begin position="157"/>
        <end position="186"/>
    </location>
</feature>
<dbReference type="Proteomes" id="UP000075901">
    <property type="component" value="Unassembled WGS sequence"/>
</dbReference>
<feature type="compositionally biased region" description="Basic and acidic residues" evidence="1">
    <location>
        <begin position="45"/>
        <end position="55"/>
    </location>
</feature>
<evidence type="ECO:0000256" key="1">
    <source>
        <dbReference type="SAM" id="MobiDB-lite"/>
    </source>
</evidence>
<reference evidence="4" key="1">
    <citation type="submission" date="2013-09" db="EMBL/GenBank/DDBJ databases">
        <title>The Genome Sequence of Anopheles maculatus species B.</title>
        <authorList>
            <consortium name="The Broad Institute Genomics Platform"/>
            <person name="Neafsey D.E."/>
            <person name="Besansky N."/>
            <person name="Howell P."/>
            <person name="Walton C."/>
            <person name="Young S.K."/>
            <person name="Zeng Q."/>
            <person name="Gargeya S."/>
            <person name="Fitzgerald M."/>
            <person name="Haas B."/>
            <person name="Abouelleil A."/>
            <person name="Allen A.W."/>
            <person name="Alvarado L."/>
            <person name="Arachchi H.M."/>
            <person name="Berlin A.M."/>
            <person name="Chapman S.B."/>
            <person name="Gainer-Dewar J."/>
            <person name="Goldberg J."/>
            <person name="Griggs A."/>
            <person name="Gujja S."/>
            <person name="Hansen M."/>
            <person name="Howarth C."/>
            <person name="Imamovic A."/>
            <person name="Ireland A."/>
            <person name="Larimer J."/>
            <person name="McCowan C."/>
            <person name="Murphy C."/>
            <person name="Pearson M."/>
            <person name="Poon T.W."/>
            <person name="Priest M."/>
            <person name="Roberts A."/>
            <person name="Saif S."/>
            <person name="Shea T."/>
            <person name="Sisk P."/>
            <person name="Sykes S."/>
            <person name="Wortman J."/>
            <person name="Nusbaum C."/>
            <person name="Birren B."/>
        </authorList>
    </citation>
    <scope>NUCLEOTIDE SEQUENCE [LARGE SCALE GENOMIC DNA]</scope>
    <source>
        <strain evidence="4">maculatus3</strain>
    </source>
</reference>
<dbReference type="InterPro" id="IPR052277">
    <property type="entry name" value="INM_ESCRT-Associated"/>
</dbReference>
<dbReference type="PANTHER" id="PTHR13428">
    <property type="entry name" value="INNER NUCLEAR MEMBRANE PROTEIN MAN1 LEM DOMAIN CONTAINING PROTEIN"/>
    <property type="match status" value="1"/>
</dbReference>
<sequence>MDNLDQLADDELRLRLVQYGFPNLPVTSTTRKILIKKLRHHIDTENQKLRRESSKAARYSSGEESDGNDGRKTVTAAQRKMYTTTTSSSSSSNSSTTRSQRATVGSGFSASVGSSVSMPPPAPANVVRSSITRVPISISSSPSSSASTPHSVNSNSNSFAGTNGASPNNHRSSSKNSSPTVGSTVYISPLIVHDSEEEDYSPPLRAGIG</sequence>
<reference evidence="3" key="2">
    <citation type="submission" date="2020-05" db="UniProtKB">
        <authorList>
            <consortium name="EnsemblMetazoa"/>
        </authorList>
    </citation>
    <scope>IDENTIFICATION</scope>
    <source>
        <strain evidence="3">maculatus3</strain>
    </source>
</reference>
<feature type="region of interest" description="Disordered" evidence="1">
    <location>
        <begin position="45"/>
        <end position="124"/>
    </location>
</feature>
<evidence type="ECO:0000313" key="4">
    <source>
        <dbReference type="Proteomes" id="UP000075901"/>
    </source>
</evidence>
<dbReference type="InterPro" id="IPR011015">
    <property type="entry name" value="LEM/LEM-like_dom_sf"/>
</dbReference>
<feature type="compositionally biased region" description="Low complexity" evidence="1">
    <location>
        <begin position="137"/>
        <end position="156"/>
    </location>
</feature>
<accession>A0A182SAE8</accession>
<dbReference type="AlphaFoldDB" id="A0A182SAE8"/>
<protein>
    <submittedName>
        <fullName evidence="3">LEM domain-containing protein</fullName>
    </submittedName>
</protein>
<dbReference type="EnsemblMetazoa" id="AMAM002857-RA">
    <property type="protein sequence ID" value="AMAM002857-PA"/>
    <property type="gene ID" value="AMAM002857"/>
</dbReference>
<proteinExistence type="predicted"/>
<dbReference type="CDD" id="cd12934">
    <property type="entry name" value="LEM"/>
    <property type="match status" value="1"/>
</dbReference>
<dbReference type="VEuPathDB" id="VectorBase:AMAM002857"/>
<organism evidence="3 4">
    <name type="scientific">Anopheles maculatus</name>
    <dbReference type="NCBI Taxonomy" id="74869"/>
    <lineage>
        <taxon>Eukaryota</taxon>
        <taxon>Metazoa</taxon>
        <taxon>Ecdysozoa</taxon>
        <taxon>Arthropoda</taxon>
        <taxon>Hexapoda</taxon>
        <taxon>Insecta</taxon>
        <taxon>Pterygota</taxon>
        <taxon>Neoptera</taxon>
        <taxon>Endopterygota</taxon>
        <taxon>Diptera</taxon>
        <taxon>Nematocera</taxon>
        <taxon>Culicoidea</taxon>
        <taxon>Culicidae</taxon>
        <taxon>Anophelinae</taxon>
        <taxon>Anopheles</taxon>
        <taxon>Anopheles maculatus group</taxon>
    </lineage>
</organism>
<dbReference type="FunFam" id="1.10.720.40:FF:000001">
    <property type="entry name" value="LEM domain containing 2, isoform CRA_a"/>
    <property type="match status" value="1"/>
</dbReference>
<feature type="compositionally biased region" description="Low complexity" evidence="1">
    <location>
        <begin position="83"/>
        <end position="117"/>
    </location>
</feature>
<dbReference type="PANTHER" id="PTHR13428:SF12">
    <property type="entry name" value="INNER NUCLEAR MEMBRANE PROTEIN MAN1"/>
    <property type="match status" value="1"/>
</dbReference>
<evidence type="ECO:0000313" key="3">
    <source>
        <dbReference type="EnsemblMetazoa" id="AMAM002857-PA"/>
    </source>
</evidence>
<dbReference type="Pfam" id="PF03020">
    <property type="entry name" value="LEM"/>
    <property type="match status" value="1"/>
</dbReference>
<dbReference type="SMART" id="SM00540">
    <property type="entry name" value="LEM"/>
    <property type="match status" value="1"/>
</dbReference>
<dbReference type="SUPFAM" id="SSF63451">
    <property type="entry name" value="LEM domain"/>
    <property type="match status" value="1"/>
</dbReference>
<feature type="domain" description="LEM" evidence="2">
    <location>
        <begin position="1"/>
        <end position="45"/>
    </location>
</feature>
<feature type="region of interest" description="Disordered" evidence="1">
    <location>
        <begin position="137"/>
        <end position="209"/>
    </location>
</feature>
<dbReference type="PROSITE" id="PS50954">
    <property type="entry name" value="LEM"/>
    <property type="match status" value="1"/>
</dbReference>
<dbReference type="Gene3D" id="1.10.720.40">
    <property type="match status" value="1"/>
</dbReference>
<keyword evidence="4" id="KW-1185">Reference proteome</keyword>